<keyword evidence="2" id="KW-1185">Reference proteome</keyword>
<dbReference type="WBParaSite" id="SSLN_0001707701-mRNA-1">
    <property type="protein sequence ID" value="SSLN_0001707701-mRNA-1"/>
    <property type="gene ID" value="SSLN_0001707701"/>
</dbReference>
<reference evidence="1 2" key="2">
    <citation type="submission" date="2018-11" db="EMBL/GenBank/DDBJ databases">
        <authorList>
            <consortium name="Pathogen Informatics"/>
        </authorList>
    </citation>
    <scope>NUCLEOTIDE SEQUENCE [LARGE SCALE GENOMIC DNA]</scope>
    <source>
        <strain evidence="1 2">NST_G2</strain>
    </source>
</reference>
<organism evidence="3">
    <name type="scientific">Schistocephalus solidus</name>
    <name type="common">Tapeworm</name>
    <dbReference type="NCBI Taxonomy" id="70667"/>
    <lineage>
        <taxon>Eukaryota</taxon>
        <taxon>Metazoa</taxon>
        <taxon>Spiralia</taxon>
        <taxon>Lophotrochozoa</taxon>
        <taxon>Platyhelminthes</taxon>
        <taxon>Cestoda</taxon>
        <taxon>Eucestoda</taxon>
        <taxon>Diphyllobothriidea</taxon>
        <taxon>Diphyllobothriidae</taxon>
        <taxon>Schistocephalus</taxon>
    </lineage>
</organism>
<dbReference type="AlphaFoldDB" id="A0A183TJ05"/>
<protein>
    <submittedName>
        <fullName evidence="1 3">Uncharacterized protein</fullName>
    </submittedName>
</protein>
<evidence type="ECO:0000313" key="1">
    <source>
        <dbReference type="EMBL" id="VDM02839.1"/>
    </source>
</evidence>
<evidence type="ECO:0000313" key="2">
    <source>
        <dbReference type="Proteomes" id="UP000275846"/>
    </source>
</evidence>
<accession>A0A183TJ05</accession>
<name>A0A183TJ05_SCHSO</name>
<reference evidence="3" key="1">
    <citation type="submission" date="2016-06" db="UniProtKB">
        <authorList>
            <consortium name="WormBaseParasite"/>
        </authorList>
    </citation>
    <scope>IDENTIFICATION</scope>
</reference>
<proteinExistence type="predicted"/>
<dbReference type="EMBL" id="UYSU01041098">
    <property type="protein sequence ID" value="VDM02839.1"/>
    <property type="molecule type" value="Genomic_DNA"/>
</dbReference>
<gene>
    <name evidence="1" type="ORF">SSLN_LOCUS16453</name>
</gene>
<dbReference type="Proteomes" id="UP000275846">
    <property type="component" value="Unassembled WGS sequence"/>
</dbReference>
<evidence type="ECO:0000313" key="3">
    <source>
        <dbReference type="WBParaSite" id="SSLN_0001707701-mRNA-1"/>
    </source>
</evidence>
<sequence>MHESHQRMHASSRCSDVRRTTPKSALCLRRLLTVANGEEEREEEVVRRRDGSQEAARTWVPSSRIPAVLLPHYLPSSLHSTPSPPL</sequence>